<dbReference type="AlphaFoldDB" id="A0A0P9D7H5"/>
<gene>
    <name evidence="2" type="ORF">AN477_02405</name>
</gene>
<feature type="transmembrane region" description="Helical" evidence="1">
    <location>
        <begin position="30"/>
        <end position="50"/>
    </location>
</feature>
<keyword evidence="1" id="KW-0812">Transmembrane</keyword>
<dbReference type="RefSeq" id="WP_054967598.1">
    <property type="nucleotide sequence ID" value="NZ_LJCO01000011.1"/>
</dbReference>
<proteinExistence type="predicted"/>
<keyword evidence="3" id="KW-1185">Reference proteome</keyword>
<evidence type="ECO:0000313" key="2">
    <source>
        <dbReference type="EMBL" id="KPV45268.1"/>
    </source>
</evidence>
<dbReference type="STRING" id="471514.AN477_02405"/>
<evidence type="ECO:0000313" key="3">
    <source>
        <dbReference type="Proteomes" id="UP000050482"/>
    </source>
</evidence>
<reference evidence="2 3" key="1">
    <citation type="submission" date="2015-09" db="EMBL/GenBank/DDBJ databases">
        <title>Draft genome sequence of Alicyclobacillus ferrooxydans DSM 22381.</title>
        <authorList>
            <person name="Hemp J."/>
        </authorList>
    </citation>
    <scope>NUCLEOTIDE SEQUENCE [LARGE SCALE GENOMIC DNA]</scope>
    <source>
        <strain evidence="2 3">TC-34</strain>
    </source>
</reference>
<dbReference type="PATRIC" id="fig|471514.4.peg.2821"/>
<protein>
    <submittedName>
        <fullName evidence="2">Uncharacterized protein</fullName>
    </submittedName>
</protein>
<dbReference type="OrthoDB" id="2377212at2"/>
<keyword evidence="1" id="KW-1133">Transmembrane helix</keyword>
<comment type="caution">
    <text evidence="2">The sequence shown here is derived from an EMBL/GenBank/DDBJ whole genome shotgun (WGS) entry which is preliminary data.</text>
</comment>
<dbReference type="EMBL" id="LJCO01000011">
    <property type="protein sequence ID" value="KPV45268.1"/>
    <property type="molecule type" value="Genomic_DNA"/>
</dbReference>
<accession>A0A0P9D7H5</accession>
<keyword evidence="1" id="KW-0472">Membrane</keyword>
<dbReference type="Proteomes" id="UP000050482">
    <property type="component" value="Unassembled WGS sequence"/>
</dbReference>
<sequence>MIWFAMLFVGGTVAEWIIVKPKQKFQDWAVQLVLLGMTVFFAVLVETDVWPQLDPLEPLKAVFMPMTEWIYNHV</sequence>
<organism evidence="2 3">
    <name type="scientific">Alicyclobacillus ferrooxydans</name>
    <dbReference type="NCBI Taxonomy" id="471514"/>
    <lineage>
        <taxon>Bacteria</taxon>
        <taxon>Bacillati</taxon>
        <taxon>Bacillota</taxon>
        <taxon>Bacilli</taxon>
        <taxon>Bacillales</taxon>
        <taxon>Alicyclobacillaceae</taxon>
        <taxon>Alicyclobacillus</taxon>
    </lineage>
</organism>
<name>A0A0P9D7H5_9BACL</name>
<evidence type="ECO:0000256" key="1">
    <source>
        <dbReference type="SAM" id="Phobius"/>
    </source>
</evidence>